<keyword evidence="2" id="KW-1185">Reference proteome</keyword>
<accession>A0ABP7S6U1</accession>
<dbReference type="EMBL" id="BAABBQ010000001">
    <property type="protein sequence ID" value="GAA4007527.1"/>
    <property type="molecule type" value="Genomic_DNA"/>
</dbReference>
<reference evidence="2" key="1">
    <citation type="journal article" date="2019" name="Int. J. Syst. Evol. Microbiol.">
        <title>The Global Catalogue of Microorganisms (GCM) 10K type strain sequencing project: providing services to taxonomists for standard genome sequencing and annotation.</title>
        <authorList>
            <consortium name="The Broad Institute Genomics Platform"/>
            <consortium name="The Broad Institute Genome Sequencing Center for Infectious Disease"/>
            <person name="Wu L."/>
            <person name="Ma J."/>
        </authorList>
    </citation>
    <scope>NUCLEOTIDE SEQUENCE [LARGE SCALE GENOMIC DNA]</scope>
    <source>
        <strain evidence="2">JCM 17563</strain>
    </source>
</reference>
<organism evidence="1 2">
    <name type="scientific">Sphingomonas swuensis</name>
    <dbReference type="NCBI Taxonomy" id="977800"/>
    <lineage>
        <taxon>Bacteria</taxon>
        <taxon>Pseudomonadati</taxon>
        <taxon>Pseudomonadota</taxon>
        <taxon>Alphaproteobacteria</taxon>
        <taxon>Sphingomonadales</taxon>
        <taxon>Sphingomonadaceae</taxon>
        <taxon>Sphingomonas</taxon>
    </lineage>
</organism>
<name>A0ABP7S6U1_9SPHN</name>
<protein>
    <submittedName>
        <fullName evidence="1">Uncharacterized protein</fullName>
    </submittedName>
</protein>
<evidence type="ECO:0000313" key="2">
    <source>
        <dbReference type="Proteomes" id="UP001500235"/>
    </source>
</evidence>
<sequence>MFHEALTARARELGITEAEAVSRLVEQGLEPFLESGADIDQARAERQLLNLVSDLARQEVESSTDWNERLTFAVFERLRLEHRPLYDLAIQDGHRDAVNRRIARQIKTAVGAQVKKRGDKPATARAPRGSEALIGDYTLLRPPATKP</sequence>
<dbReference type="Proteomes" id="UP001500235">
    <property type="component" value="Unassembled WGS sequence"/>
</dbReference>
<evidence type="ECO:0000313" key="1">
    <source>
        <dbReference type="EMBL" id="GAA4007527.1"/>
    </source>
</evidence>
<gene>
    <name evidence="1" type="ORF">GCM10022280_00010</name>
</gene>
<comment type="caution">
    <text evidence="1">The sequence shown here is derived from an EMBL/GenBank/DDBJ whole genome shotgun (WGS) entry which is preliminary data.</text>
</comment>
<proteinExistence type="predicted"/>